<dbReference type="PANTHER" id="PTHR21310:SF13">
    <property type="entry name" value="AMINOGLYCOSIDE PHOSPHOTRANSFERASE DOMAIN-CONTAINING PROTEIN"/>
    <property type="match status" value="1"/>
</dbReference>
<evidence type="ECO:0000313" key="3">
    <source>
        <dbReference type="Proteomes" id="UP000287972"/>
    </source>
</evidence>
<dbReference type="InterPro" id="IPR011009">
    <property type="entry name" value="Kinase-like_dom_sf"/>
</dbReference>
<evidence type="ECO:0000313" key="2">
    <source>
        <dbReference type="EMBL" id="RSL69605.1"/>
    </source>
</evidence>
<dbReference type="SUPFAM" id="SSF56112">
    <property type="entry name" value="Protein kinase-like (PK-like)"/>
    <property type="match status" value="1"/>
</dbReference>
<dbReference type="InterPro" id="IPR051678">
    <property type="entry name" value="AGP_Transferase"/>
</dbReference>
<dbReference type="Pfam" id="PF01636">
    <property type="entry name" value="APH"/>
    <property type="match status" value="1"/>
</dbReference>
<feature type="domain" description="Aminoglycoside phosphotransferase" evidence="1">
    <location>
        <begin position="50"/>
        <end position="303"/>
    </location>
</feature>
<comment type="caution">
    <text evidence="2">The sequence shown here is derived from an EMBL/GenBank/DDBJ whole genome shotgun (WGS) entry which is preliminary data.</text>
</comment>
<name>A0A428QWB9_9HYPO</name>
<evidence type="ECO:0000259" key="1">
    <source>
        <dbReference type="Pfam" id="PF01636"/>
    </source>
</evidence>
<accession>A0A428QWB9</accession>
<keyword evidence="3" id="KW-1185">Reference proteome</keyword>
<dbReference type="Proteomes" id="UP000287972">
    <property type="component" value="Unassembled WGS sequence"/>
</dbReference>
<sequence>MPSSQARISTLHWEEHTFGLQPRWKVEPDINKIESTLQPLFPSGPIQVDFFAQGAFNKLYQVMIPDQPPLMLRISLPVDPRYKTLSEVATMRWVNAVTTIPLPQVISYNSSLDSALGFEWILMTRLGGTSLSDAWTHIDFSTKSALVRQFALFEASLFRNQLSGIGNIYPSALPTPTPITGRIVSMPFFWGDRINLDMDRGPFRHSRDWMAARLELAESDCLAVLRKYPTGAELDSDAEDDREDATRTASIIAKLQQLIDFVFLETTMAEDPTVLCHTDLSRSNILVDDAGKLTGVIDWECVSALPLWKACSYPAFLEGRPRHKKPDETRYAHDPDQVPSCLYLEHLLEYELTLLRSLFLEEMERVEPGWIAVFNASQLERDFDLAVENCDSEILARDILRWADSIAGGSGGLTSLRDIIDDV</sequence>
<proteinExistence type="predicted"/>
<protein>
    <recommendedName>
        <fullName evidence="1">Aminoglycoside phosphotransferase domain-containing protein</fullName>
    </recommendedName>
</protein>
<dbReference type="AlphaFoldDB" id="A0A428QWB9"/>
<dbReference type="Gene3D" id="3.90.1200.10">
    <property type="match status" value="1"/>
</dbReference>
<gene>
    <name evidence="2" type="ORF">CEP51_012315</name>
</gene>
<organism evidence="2 3">
    <name type="scientific">Fusarium floridanum</name>
    <dbReference type="NCBI Taxonomy" id="1325733"/>
    <lineage>
        <taxon>Eukaryota</taxon>
        <taxon>Fungi</taxon>
        <taxon>Dikarya</taxon>
        <taxon>Ascomycota</taxon>
        <taxon>Pezizomycotina</taxon>
        <taxon>Sordariomycetes</taxon>
        <taxon>Hypocreomycetidae</taxon>
        <taxon>Hypocreales</taxon>
        <taxon>Nectriaceae</taxon>
        <taxon>Fusarium</taxon>
        <taxon>Fusarium solani species complex</taxon>
    </lineage>
</organism>
<dbReference type="PANTHER" id="PTHR21310">
    <property type="entry name" value="AMINOGLYCOSIDE PHOSPHOTRANSFERASE-RELATED-RELATED"/>
    <property type="match status" value="1"/>
</dbReference>
<dbReference type="InterPro" id="IPR002575">
    <property type="entry name" value="Aminoglycoside_PTrfase"/>
</dbReference>
<dbReference type="EMBL" id="NKCL01000455">
    <property type="protein sequence ID" value="RSL69605.1"/>
    <property type="molecule type" value="Genomic_DNA"/>
</dbReference>
<reference evidence="2 3" key="1">
    <citation type="submission" date="2017-06" db="EMBL/GenBank/DDBJ databases">
        <title>Comparative genomic analysis of Ambrosia Fusariam Clade fungi.</title>
        <authorList>
            <person name="Stajich J.E."/>
            <person name="Carrillo J."/>
            <person name="Kijimoto T."/>
            <person name="Eskalen A."/>
            <person name="O'Donnell K."/>
            <person name="Kasson M."/>
        </authorList>
    </citation>
    <scope>NUCLEOTIDE SEQUENCE [LARGE SCALE GENOMIC DNA]</scope>
    <source>
        <strain evidence="2 3">NRRL62606</strain>
    </source>
</reference>